<keyword evidence="2" id="KW-1185">Reference proteome</keyword>
<evidence type="ECO:0000313" key="2">
    <source>
        <dbReference type="Proteomes" id="UP000827976"/>
    </source>
</evidence>
<proteinExistence type="predicted"/>
<protein>
    <submittedName>
        <fullName evidence="1">Uncharacterized protein</fullName>
    </submittedName>
</protein>
<dbReference type="EMBL" id="CM037017">
    <property type="protein sequence ID" value="KAH7676926.1"/>
    <property type="molecule type" value="Genomic_DNA"/>
</dbReference>
<reference evidence="2" key="1">
    <citation type="journal article" date="2022" name="Nat. Commun.">
        <title>Chromosome evolution and the genetic basis of agronomically important traits in greater yam.</title>
        <authorList>
            <person name="Bredeson J.V."/>
            <person name="Lyons J.B."/>
            <person name="Oniyinde I.O."/>
            <person name="Okereke N.R."/>
            <person name="Kolade O."/>
            <person name="Nnabue I."/>
            <person name="Nwadili C.O."/>
            <person name="Hribova E."/>
            <person name="Parker M."/>
            <person name="Nwogha J."/>
            <person name="Shu S."/>
            <person name="Carlson J."/>
            <person name="Kariba R."/>
            <person name="Muthemba S."/>
            <person name="Knop K."/>
            <person name="Barton G.J."/>
            <person name="Sherwood A.V."/>
            <person name="Lopez-Montes A."/>
            <person name="Asiedu R."/>
            <person name="Jamnadass R."/>
            <person name="Muchugi A."/>
            <person name="Goodstein D."/>
            <person name="Egesi C.N."/>
            <person name="Featherston J."/>
            <person name="Asfaw A."/>
            <person name="Simpson G.G."/>
            <person name="Dolezel J."/>
            <person name="Hendre P.S."/>
            <person name="Van Deynze A."/>
            <person name="Kumar P.L."/>
            <person name="Obidiegwu J.E."/>
            <person name="Bhattacharjee R."/>
            <person name="Rokhsar D.S."/>
        </authorList>
    </citation>
    <scope>NUCLEOTIDE SEQUENCE [LARGE SCALE GENOMIC DNA]</scope>
    <source>
        <strain evidence="2">cv. TDa95/00328</strain>
    </source>
</reference>
<gene>
    <name evidence="1" type="ORF">IHE45_07G048900</name>
</gene>
<evidence type="ECO:0000313" key="1">
    <source>
        <dbReference type="EMBL" id="KAH7676926.1"/>
    </source>
</evidence>
<dbReference type="Proteomes" id="UP000827976">
    <property type="component" value="Chromosome 7"/>
</dbReference>
<organism evidence="1 2">
    <name type="scientific">Dioscorea alata</name>
    <name type="common">Purple yam</name>
    <dbReference type="NCBI Taxonomy" id="55571"/>
    <lineage>
        <taxon>Eukaryota</taxon>
        <taxon>Viridiplantae</taxon>
        <taxon>Streptophyta</taxon>
        <taxon>Embryophyta</taxon>
        <taxon>Tracheophyta</taxon>
        <taxon>Spermatophyta</taxon>
        <taxon>Magnoliopsida</taxon>
        <taxon>Liliopsida</taxon>
        <taxon>Dioscoreales</taxon>
        <taxon>Dioscoreaceae</taxon>
        <taxon>Dioscorea</taxon>
    </lineage>
</organism>
<comment type="caution">
    <text evidence="1">The sequence shown here is derived from an EMBL/GenBank/DDBJ whole genome shotgun (WGS) entry which is preliminary data.</text>
</comment>
<sequence length="77" mass="8985">MHLWPSPRIREAFNHAYLIKLEWNLQRMKQRPLSESEREDNGNDPLLSPSPQSKPMSILRDLSIIFCCGVFSGIIYL</sequence>
<accession>A0ACB7VR24</accession>
<name>A0ACB7VR24_DIOAL</name>